<dbReference type="SUPFAM" id="SSF51735">
    <property type="entry name" value="NAD(P)-binding Rossmann-fold domains"/>
    <property type="match status" value="1"/>
</dbReference>
<dbReference type="PANTHER" id="PTHR42760">
    <property type="entry name" value="SHORT-CHAIN DEHYDROGENASES/REDUCTASES FAMILY MEMBER"/>
    <property type="match status" value="1"/>
</dbReference>
<name>A0A1H2MNL4_9ACTN</name>
<sequence>MTEDHRTAPSYAALVTGAGSGMGLATARRYVDDGWTVLALDSSGEALRASATDLGERYVPVVADVTDEVALTGAVVRAADGLRLRAVVNAAGIYPPSTLDDYTDLLFHRVFDVNVLGVLNVCRATVPLLRAAGGGGIVNFSSVDALAVSPGQLVYCASKAAVSALTRSLAVELAPEITVNGVAPGWVATPGTAASDRITRAAATIPLGRVAQPEEIAGWVVQLAGGGSYVTGETLVISGGSLIR</sequence>
<dbReference type="InterPro" id="IPR002347">
    <property type="entry name" value="SDR_fam"/>
</dbReference>
<dbReference type="SMART" id="SM00822">
    <property type="entry name" value="PKS_KR"/>
    <property type="match status" value="1"/>
</dbReference>
<dbReference type="EMBL" id="LT629799">
    <property type="protein sequence ID" value="SDU94692.1"/>
    <property type="molecule type" value="Genomic_DNA"/>
</dbReference>
<keyword evidence="5" id="KW-1185">Reference proteome</keyword>
<dbReference type="InterPro" id="IPR036291">
    <property type="entry name" value="NAD(P)-bd_dom_sf"/>
</dbReference>
<dbReference type="Gene3D" id="3.40.50.720">
    <property type="entry name" value="NAD(P)-binding Rossmann-like Domain"/>
    <property type="match status" value="1"/>
</dbReference>
<dbReference type="CDD" id="cd05233">
    <property type="entry name" value="SDR_c"/>
    <property type="match status" value="1"/>
</dbReference>
<dbReference type="Pfam" id="PF13561">
    <property type="entry name" value="adh_short_C2"/>
    <property type="match status" value="1"/>
</dbReference>
<evidence type="ECO:0000313" key="4">
    <source>
        <dbReference type="EMBL" id="SDU94692.1"/>
    </source>
</evidence>
<dbReference type="InterPro" id="IPR057326">
    <property type="entry name" value="KR_dom"/>
</dbReference>
<dbReference type="PRINTS" id="PR00081">
    <property type="entry name" value="GDHRDH"/>
</dbReference>
<dbReference type="GO" id="GO:0016616">
    <property type="term" value="F:oxidoreductase activity, acting on the CH-OH group of donors, NAD or NADP as acceptor"/>
    <property type="evidence" value="ECO:0007669"/>
    <property type="project" value="UniProtKB-ARBA"/>
</dbReference>
<evidence type="ECO:0000259" key="3">
    <source>
        <dbReference type="SMART" id="SM00822"/>
    </source>
</evidence>
<dbReference type="GO" id="GO:0030497">
    <property type="term" value="P:fatty acid elongation"/>
    <property type="evidence" value="ECO:0007669"/>
    <property type="project" value="TreeGrafter"/>
</dbReference>
<dbReference type="STRING" id="546874.SAMN04488544_2402"/>
<reference evidence="5" key="1">
    <citation type="submission" date="2016-10" db="EMBL/GenBank/DDBJ databases">
        <authorList>
            <person name="Varghese N."/>
            <person name="Submissions S."/>
        </authorList>
    </citation>
    <scope>NUCLEOTIDE SEQUENCE [LARGE SCALE GENOMIC DNA]</scope>
    <source>
        <strain evidence="5">DSM 21743</strain>
    </source>
</reference>
<dbReference type="Proteomes" id="UP000198825">
    <property type="component" value="Chromosome I"/>
</dbReference>
<evidence type="ECO:0000256" key="2">
    <source>
        <dbReference type="ARBA" id="ARBA00023002"/>
    </source>
</evidence>
<proteinExistence type="inferred from homology"/>
<comment type="similarity">
    <text evidence="1">Belongs to the short-chain dehydrogenases/reductases (SDR) family.</text>
</comment>
<dbReference type="RefSeq" id="WP_231918114.1">
    <property type="nucleotide sequence ID" value="NZ_LT629799.1"/>
</dbReference>
<dbReference type="PANTHER" id="PTHR42760:SF123">
    <property type="entry name" value="OXIDOREDUCTASE"/>
    <property type="match status" value="1"/>
</dbReference>
<dbReference type="InterPro" id="IPR020904">
    <property type="entry name" value="Sc_DH/Rdtase_CS"/>
</dbReference>
<dbReference type="PRINTS" id="PR00080">
    <property type="entry name" value="SDRFAMILY"/>
</dbReference>
<evidence type="ECO:0000256" key="1">
    <source>
        <dbReference type="ARBA" id="ARBA00006484"/>
    </source>
</evidence>
<keyword evidence="2" id="KW-0560">Oxidoreductase</keyword>
<dbReference type="FunFam" id="3.40.50.720:FF:000084">
    <property type="entry name" value="Short-chain dehydrogenase reductase"/>
    <property type="match status" value="1"/>
</dbReference>
<evidence type="ECO:0000313" key="5">
    <source>
        <dbReference type="Proteomes" id="UP000198825"/>
    </source>
</evidence>
<protein>
    <submittedName>
        <fullName evidence="4">3-oxoacyl-[acyl-carrier protein] reductase</fullName>
    </submittedName>
</protein>
<dbReference type="PROSITE" id="PS00061">
    <property type="entry name" value="ADH_SHORT"/>
    <property type="match status" value="1"/>
</dbReference>
<feature type="domain" description="Ketoreductase" evidence="3">
    <location>
        <begin position="11"/>
        <end position="186"/>
    </location>
</feature>
<organism evidence="4 5">
    <name type="scientific">Microlunatus sagamiharensis</name>
    <dbReference type="NCBI Taxonomy" id="546874"/>
    <lineage>
        <taxon>Bacteria</taxon>
        <taxon>Bacillati</taxon>
        <taxon>Actinomycetota</taxon>
        <taxon>Actinomycetes</taxon>
        <taxon>Propionibacteriales</taxon>
        <taxon>Propionibacteriaceae</taxon>
        <taxon>Microlunatus</taxon>
    </lineage>
</organism>
<gene>
    <name evidence="4" type="ORF">SAMN04488544_2402</name>
</gene>
<dbReference type="AlphaFoldDB" id="A0A1H2MNL4"/>
<accession>A0A1H2MNL4</accession>